<dbReference type="Proteomes" id="UP000198972">
    <property type="component" value="Unassembled WGS sequence"/>
</dbReference>
<sequence length="77" mass="8702">MNLKMIEFENCSVRLMDNSLGSSYVGTCSACPLKSSCVEGFWSIRVDPEGFAQPCLLRTDLRIDISELDILERVRNK</sequence>
<dbReference type="STRING" id="670482.SAMN04488542_118101"/>
<proteinExistence type="predicted"/>
<evidence type="ECO:0000313" key="2">
    <source>
        <dbReference type="Proteomes" id="UP000198972"/>
    </source>
</evidence>
<accession>A0A1G7PJ94</accession>
<reference evidence="1 2" key="1">
    <citation type="submission" date="2016-10" db="EMBL/GenBank/DDBJ databases">
        <authorList>
            <person name="de Groot N.N."/>
        </authorList>
    </citation>
    <scope>NUCLEOTIDE SEQUENCE [LARGE SCALE GENOMIC DNA]</scope>
    <source>
        <strain evidence="1 2">DSM 28129</strain>
    </source>
</reference>
<dbReference type="AlphaFoldDB" id="A0A1G7PJ94"/>
<keyword evidence="2" id="KW-1185">Reference proteome</keyword>
<organism evidence="1 2">
    <name type="scientific">Fontibacillus panacisegetis</name>
    <dbReference type="NCBI Taxonomy" id="670482"/>
    <lineage>
        <taxon>Bacteria</taxon>
        <taxon>Bacillati</taxon>
        <taxon>Bacillota</taxon>
        <taxon>Bacilli</taxon>
        <taxon>Bacillales</taxon>
        <taxon>Paenibacillaceae</taxon>
        <taxon>Fontibacillus</taxon>
    </lineage>
</organism>
<evidence type="ECO:0000313" key="1">
    <source>
        <dbReference type="EMBL" id="SDF85470.1"/>
    </source>
</evidence>
<protein>
    <submittedName>
        <fullName evidence="1">Uncharacterized protein</fullName>
    </submittedName>
</protein>
<name>A0A1G7PJ94_9BACL</name>
<dbReference type="EMBL" id="FNBG01000018">
    <property type="protein sequence ID" value="SDF85470.1"/>
    <property type="molecule type" value="Genomic_DNA"/>
</dbReference>
<gene>
    <name evidence="1" type="ORF">SAMN04488542_118101</name>
</gene>